<dbReference type="Proteomes" id="UP000633263">
    <property type="component" value="Unassembled WGS sequence"/>
</dbReference>
<sequence length="208" mass="21694">MLRPILPLFCLLTLLAGPAAAQIYSWTDAEGNRVYSDQPRPGASTVELKPTNVVQPPPVTDAPRAERDDPSSSEPGNAYQQLAITNPTHDSAIRSNEGELTLTIVTDPPLSGSHLLKVALDGVVSQAGLPGTGGGMHQLTVHNVDRGTHEVAAVVVDARGEEIQRSTPITVHVQRTSVNQPGRVGANQAPRAPAAPRAPTPARPGSGG</sequence>
<evidence type="ECO:0000313" key="4">
    <source>
        <dbReference type="EMBL" id="GGJ02435.1"/>
    </source>
</evidence>
<dbReference type="InterPro" id="IPR025392">
    <property type="entry name" value="DUF4124"/>
</dbReference>
<feature type="region of interest" description="Disordered" evidence="1">
    <location>
        <begin position="175"/>
        <end position="208"/>
    </location>
</feature>
<dbReference type="RefSeq" id="WP_188636422.1">
    <property type="nucleotide sequence ID" value="NZ_BMNN01000004.1"/>
</dbReference>
<feature type="chain" id="PRO_5045794430" evidence="2">
    <location>
        <begin position="22"/>
        <end position="208"/>
    </location>
</feature>
<feature type="signal peptide" evidence="2">
    <location>
        <begin position="1"/>
        <end position="21"/>
    </location>
</feature>
<evidence type="ECO:0000256" key="2">
    <source>
        <dbReference type="SAM" id="SignalP"/>
    </source>
</evidence>
<reference evidence="5" key="1">
    <citation type="journal article" date="2019" name="Int. J. Syst. Evol. Microbiol.">
        <title>The Global Catalogue of Microorganisms (GCM) 10K type strain sequencing project: providing services to taxonomists for standard genome sequencing and annotation.</title>
        <authorList>
            <consortium name="The Broad Institute Genomics Platform"/>
            <consortium name="The Broad Institute Genome Sequencing Center for Infectious Disease"/>
            <person name="Wu L."/>
            <person name="Ma J."/>
        </authorList>
    </citation>
    <scope>NUCLEOTIDE SEQUENCE [LARGE SCALE GENOMIC DNA]</scope>
    <source>
        <strain evidence="5">JCM 11590</strain>
    </source>
</reference>
<evidence type="ECO:0000313" key="5">
    <source>
        <dbReference type="Proteomes" id="UP000633263"/>
    </source>
</evidence>
<name>A0ABQ2CQB4_9GAMM</name>
<accession>A0ABQ2CQB4</accession>
<protein>
    <submittedName>
        <fullName evidence="4">Penicillin-binding protein</fullName>
    </submittedName>
</protein>
<keyword evidence="2" id="KW-0732">Signal</keyword>
<evidence type="ECO:0000256" key="1">
    <source>
        <dbReference type="SAM" id="MobiDB-lite"/>
    </source>
</evidence>
<feature type="region of interest" description="Disordered" evidence="1">
    <location>
        <begin position="35"/>
        <end position="78"/>
    </location>
</feature>
<comment type="caution">
    <text evidence="4">The sequence shown here is derived from an EMBL/GenBank/DDBJ whole genome shotgun (WGS) entry which is preliminary data.</text>
</comment>
<evidence type="ECO:0000259" key="3">
    <source>
        <dbReference type="Pfam" id="PF13511"/>
    </source>
</evidence>
<feature type="domain" description="DUF4124" evidence="3">
    <location>
        <begin position="10"/>
        <end position="61"/>
    </location>
</feature>
<organism evidence="4 5">
    <name type="scientific">Halopseudomonas pertucinogena</name>
    <dbReference type="NCBI Taxonomy" id="86175"/>
    <lineage>
        <taxon>Bacteria</taxon>
        <taxon>Pseudomonadati</taxon>
        <taxon>Pseudomonadota</taxon>
        <taxon>Gammaproteobacteria</taxon>
        <taxon>Pseudomonadales</taxon>
        <taxon>Pseudomonadaceae</taxon>
        <taxon>Halopseudomonas</taxon>
    </lineage>
</organism>
<proteinExistence type="predicted"/>
<gene>
    <name evidence="4" type="ORF">GCM10009083_19150</name>
</gene>
<dbReference type="Pfam" id="PF13511">
    <property type="entry name" value="DUF4124"/>
    <property type="match status" value="1"/>
</dbReference>
<keyword evidence="5" id="KW-1185">Reference proteome</keyword>
<dbReference type="EMBL" id="BMNN01000004">
    <property type="protein sequence ID" value="GGJ02435.1"/>
    <property type="molecule type" value="Genomic_DNA"/>
</dbReference>